<feature type="chain" id="PRO_5012428111" evidence="6">
    <location>
        <begin position="25"/>
        <end position="318"/>
    </location>
</feature>
<keyword evidence="3" id="KW-0843">Virulence</keyword>
<protein>
    <submittedName>
        <fullName evidence="7">Enterotoxin</fullName>
    </submittedName>
</protein>
<dbReference type="Pfam" id="PF01375">
    <property type="entry name" value="Enterotoxin_a"/>
    <property type="match status" value="1"/>
</dbReference>
<evidence type="ECO:0000256" key="2">
    <source>
        <dbReference type="ARBA" id="ARBA00022729"/>
    </source>
</evidence>
<dbReference type="Gene3D" id="3.90.210.10">
    <property type="entry name" value="Heat-Labile Enterotoxin, subunit A"/>
    <property type="match status" value="1"/>
</dbReference>
<dbReference type="PRINTS" id="PR00771">
    <property type="entry name" value="ENTEROTOXINA"/>
</dbReference>
<evidence type="ECO:0000256" key="6">
    <source>
        <dbReference type="SAM" id="SignalP"/>
    </source>
</evidence>
<dbReference type="EMBL" id="LAZP02000409">
    <property type="protein sequence ID" value="PFH57436.1"/>
    <property type="molecule type" value="Genomic_DNA"/>
</dbReference>
<gene>
    <name evidence="7" type="ORF">XA68_15054</name>
</gene>
<keyword evidence="1" id="KW-0800">Toxin</keyword>
<dbReference type="InterPro" id="IPR001144">
    <property type="entry name" value="Enterotoxin_A"/>
</dbReference>
<dbReference type="OrthoDB" id="4925061at2759"/>
<evidence type="ECO:0000256" key="4">
    <source>
        <dbReference type="ARBA" id="ARBA00023157"/>
    </source>
</evidence>
<accession>A0A2A9P9D3</accession>
<keyword evidence="4" id="KW-1015">Disulfide bond</keyword>
<dbReference type="GO" id="GO:0090729">
    <property type="term" value="F:toxin activity"/>
    <property type="evidence" value="ECO:0007669"/>
    <property type="project" value="UniProtKB-KW"/>
</dbReference>
<dbReference type="STRING" id="268505.A0A2A9P9D3"/>
<dbReference type="SUPFAM" id="SSF56399">
    <property type="entry name" value="ADP-ribosylation"/>
    <property type="match status" value="1"/>
</dbReference>
<name>A0A2A9P9D3_OPHUN</name>
<sequence length="318" mass="35368">MLSRLSLLLPWLLLAGSWLPLTHSRSSTLGPSNDHVHIVYRVDQRSPRQIRYAGGFSPRGVDGNGFLRPPPDTSLFNHVRGEGWMSRNNSGYVSTTSSLGVALHILRESGTVPGYIYHIHVTPNFINVARTLGDYYEHQGELEFAALGGILWTQVLAWQRIEEAAGTPNGYHVSERVLNPDYHSQLFDWASDGGAQFQLAGFPDDHVVLRQRLDPWCRDGRQKKRAVMRKRAPIRCPMAQESPKALATKYMASIMQVGKLYVYARVSPNSWAGTTDSVFVMVGNSKPTLLFKNPYPGKAQPHEHQSPGPAFVASHSVG</sequence>
<reference evidence="7 8" key="1">
    <citation type="journal article" date="2015" name="BMC Genomics">
        <title>Gene expression during zombie ant biting behavior reflects the complexity underlying fungal parasitic behavioral manipulation.</title>
        <authorList>
            <person name="de Bekker C."/>
            <person name="Ohm R.A."/>
            <person name="Loreto R.G."/>
            <person name="Sebastian A."/>
            <person name="Albert I."/>
            <person name="Merrow M."/>
            <person name="Brachmann A."/>
            <person name="Hughes D.P."/>
        </authorList>
    </citation>
    <scope>NUCLEOTIDE SEQUENCE [LARGE SCALE GENOMIC DNA]</scope>
    <source>
        <strain evidence="7 8">SC16a</strain>
    </source>
</reference>
<comment type="caution">
    <text evidence="7">The sequence shown here is derived from an EMBL/GenBank/DDBJ whole genome shotgun (WGS) entry which is preliminary data.</text>
</comment>
<feature type="region of interest" description="Disordered" evidence="5">
    <location>
        <begin position="295"/>
        <end position="318"/>
    </location>
</feature>
<reference evidence="7 8" key="2">
    <citation type="journal article" date="2017" name="Sci. Rep.">
        <title>Ant-infecting Ophiocordyceps genomes reveal a high diversity of potential behavioral manipulation genes and a possible major role for enterotoxins.</title>
        <authorList>
            <person name="de Bekker C."/>
            <person name="Ohm R.A."/>
            <person name="Evans H.C."/>
            <person name="Brachmann A."/>
            <person name="Hughes D.P."/>
        </authorList>
    </citation>
    <scope>NUCLEOTIDE SEQUENCE [LARGE SCALE GENOMIC DNA]</scope>
    <source>
        <strain evidence="7 8">SC16a</strain>
    </source>
</reference>
<keyword evidence="8" id="KW-1185">Reference proteome</keyword>
<evidence type="ECO:0000256" key="3">
    <source>
        <dbReference type="ARBA" id="ARBA00023026"/>
    </source>
</evidence>
<evidence type="ECO:0000256" key="5">
    <source>
        <dbReference type="SAM" id="MobiDB-lite"/>
    </source>
</evidence>
<organism evidence="7 8">
    <name type="scientific">Ophiocordyceps unilateralis</name>
    <name type="common">Zombie-ant fungus</name>
    <name type="synonym">Torrubia unilateralis</name>
    <dbReference type="NCBI Taxonomy" id="268505"/>
    <lineage>
        <taxon>Eukaryota</taxon>
        <taxon>Fungi</taxon>
        <taxon>Dikarya</taxon>
        <taxon>Ascomycota</taxon>
        <taxon>Pezizomycotina</taxon>
        <taxon>Sordariomycetes</taxon>
        <taxon>Hypocreomycetidae</taxon>
        <taxon>Hypocreales</taxon>
        <taxon>Ophiocordycipitaceae</taxon>
        <taxon>Ophiocordyceps</taxon>
    </lineage>
</organism>
<dbReference type="AlphaFoldDB" id="A0A2A9P9D3"/>
<feature type="signal peptide" evidence="6">
    <location>
        <begin position="1"/>
        <end position="24"/>
    </location>
</feature>
<evidence type="ECO:0000313" key="8">
    <source>
        <dbReference type="Proteomes" id="UP000037136"/>
    </source>
</evidence>
<proteinExistence type="predicted"/>
<dbReference type="Proteomes" id="UP000037136">
    <property type="component" value="Unassembled WGS sequence"/>
</dbReference>
<evidence type="ECO:0000313" key="7">
    <source>
        <dbReference type="EMBL" id="PFH57436.1"/>
    </source>
</evidence>
<keyword evidence="2 6" id="KW-0732">Signal</keyword>
<evidence type="ECO:0000256" key="1">
    <source>
        <dbReference type="ARBA" id="ARBA00022656"/>
    </source>
</evidence>